<dbReference type="Pfam" id="PF01408">
    <property type="entry name" value="GFO_IDH_MocA"/>
    <property type="match status" value="1"/>
</dbReference>
<evidence type="ECO:0000259" key="4">
    <source>
        <dbReference type="Pfam" id="PF22725"/>
    </source>
</evidence>
<dbReference type="EMBL" id="VULO01000007">
    <property type="protein sequence ID" value="MSS84451.1"/>
    <property type="molecule type" value="Genomic_DNA"/>
</dbReference>
<dbReference type="PANTHER" id="PTHR22604:SF105">
    <property type="entry name" value="TRANS-1,2-DIHYDROBENZENE-1,2-DIOL DEHYDROGENASE"/>
    <property type="match status" value="1"/>
</dbReference>
<sequence>MSIELPSAFAQVAPHTTILDPFDAPQLRWGILGAGGIARTFARDVPAHSSQIISAVGSRDLSRAEQFAAEMGVEHAFGSYEDLVASDLVDAIYIATPHIRHRDDALLALRAGKPVLVEKAFAMTLKEAEEVFTEAQTQGLFAMEAMWSRHLPHYRFIAAAVAAGIGGDVVSVHADHGQSLRHVPRLMEASLGGGSLHDLGVYSLHFSQFVLGRPQEIQALTRPTSTGVTAAEMVVGKYPTALSLASSNLDGRSATSGSITFENFSIEMPTQFYRPTEVVLRTYPEGADHFHGEVHRWDATVPGGFQYQVAEAARCIRAGMTESPVVPWQATLDVMWMMDQVSTHR</sequence>
<evidence type="ECO:0000313" key="6">
    <source>
        <dbReference type="Proteomes" id="UP000470875"/>
    </source>
</evidence>
<name>A0A6N7W4W4_9ACTO</name>
<evidence type="ECO:0000259" key="3">
    <source>
        <dbReference type="Pfam" id="PF01408"/>
    </source>
</evidence>
<evidence type="ECO:0000256" key="2">
    <source>
        <dbReference type="ARBA" id="ARBA00023002"/>
    </source>
</evidence>
<dbReference type="SUPFAM" id="SSF55347">
    <property type="entry name" value="Glyceraldehyde-3-phosphate dehydrogenase-like, C-terminal domain"/>
    <property type="match status" value="1"/>
</dbReference>
<dbReference type="GO" id="GO:0000166">
    <property type="term" value="F:nucleotide binding"/>
    <property type="evidence" value="ECO:0007669"/>
    <property type="project" value="InterPro"/>
</dbReference>
<dbReference type="Pfam" id="PF22725">
    <property type="entry name" value="GFO_IDH_MocA_C3"/>
    <property type="match status" value="1"/>
</dbReference>
<comment type="similarity">
    <text evidence="1">Belongs to the Gfo/Idh/MocA family.</text>
</comment>
<reference evidence="5 6" key="1">
    <citation type="submission" date="2019-08" db="EMBL/GenBank/DDBJ databases">
        <title>In-depth cultivation of the pig gut microbiome towards novel bacterial diversity and tailored functional studies.</title>
        <authorList>
            <person name="Wylensek D."/>
            <person name="Hitch T.C.A."/>
            <person name="Clavel T."/>
        </authorList>
    </citation>
    <scope>NUCLEOTIDE SEQUENCE [LARGE SCALE GENOMIC DNA]</scope>
    <source>
        <strain evidence="5 6">WB03_NA08</strain>
    </source>
</reference>
<dbReference type="SUPFAM" id="SSF51735">
    <property type="entry name" value="NAD(P)-binding Rossmann-fold domains"/>
    <property type="match status" value="1"/>
</dbReference>
<gene>
    <name evidence="5" type="ORF">FYJ24_06675</name>
</gene>
<dbReference type="RefSeq" id="WP_154544824.1">
    <property type="nucleotide sequence ID" value="NZ_VULO01000007.1"/>
</dbReference>
<protein>
    <submittedName>
        <fullName evidence="5">Gfo/Idh/MocA family oxidoreductase</fullName>
    </submittedName>
</protein>
<proteinExistence type="inferred from homology"/>
<keyword evidence="2" id="KW-0560">Oxidoreductase</keyword>
<accession>A0A6N7W4W4</accession>
<feature type="domain" description="GFO/IDH/MocA-like oxidoreductase" evidence="4">
    <location>
        <begin position="155"/>
        <end position="228"/>
    </location>
</feature>
<organism evidence="5 6">
    <name type="scientific">Scrofimicrobium canadense</name>
    <dbReference type="NCBI Taxonomy" id="2652290"/>
    <lineage>
        <taxon>Bacteria</taxon>
        <taxon>Bacillati</taxon>
        <taxon>Actinomycetota</taxon>
        <taxon>Actinomycetes</taxon>
        <taxon>Actinomycetales</taxon>
        <taxon>Actinomycetaceae</taxon>
        <taxon>Scrofimicrobium</taxon>
    </lineage>
</organism>
<evidence type="ECO:0000256" key="1">
    <source>
        <dbReference type="ARBA" id="ARBA00010928"/>
    </source>
</evidence>
<dbReference type="Gene3D" id="3.30.360.10">
    <property type="entry name" value="Dihydrodipicolinate Reductase, domain 2"/>
    <property type="match status" value="1"/>
</dbReference>
<evidence type="ECO:0000313" key="5">
    <source>
        <dbReference type="EMBL" id="MSS84451.1"/>
    </source>
</evidence>
<keyword evidence="6" id="KW-1185">Reference proteome</keyword>
<dbReference type="GO" id="GO:0016491">
    <property type="term" value="F:oxidoreductase activity"/>
    <property type="evidence" value="ECO:0007669"/>
    <property type="project" value="UniProtKB-KW"/>
</dbReference>
<dbReference type="InterPro" id="IPR055170">
    <property type="entry name" value="GFO_IDH_MocA-like_dom"/>
</dbReference>
<dbReference type="InterPro" id="IPR036291">
    <property type="entry name" value="NAD(P)-bd_dom_sf"/>
</dbReference>
<dbReference type="PANTHER" id="PTHR22604">
    <property type="entry name" value="OXIDOREDUCTASES"/>
    <property type="match status" value="1"/>
</dbReference>
<dbReference type="InterPro" id="IPR050984">
    <property type="entry name" value="Gfo/Idh/MocA_domain"/>
</dbReference>
<dbReference type="AlphaFoldDB" id="A0A6N7W4W4"/>
<dbReference type="InterPro" id="IPR000683">
    <property type="entry name" value="Gfo/Idh/MocA-like_OxRdtase_N"/>
</dbReference>
<feature type="domain" description="Gfo/Idh/MocA-like oxidoreductase N-terminal" evidence="3">
    <location>
        <begin position="27"/>
        <end position="142"/>
    </location>
</feature>
<dbReference type="Gene3D" id="3.40.50.720">
    <property type="entry name" value="NAD(P)-binding Rossmann-like Domain"/>
    <property type="match status" value="1"/>
</dbReference>
<dbReference type="Proteomes" id="UP000470875">
    <property type="component" value="Unassembled WGS sequence"/>
</dbReference>
<comment type="caution">
    <text evidence="5">The sequence shown here is derived from an EMBL/GenBank/DDBJ whole genome shotgun (WGS) entry which is preliminary data.</text>
</comment>